<sequence>MACIGPANPGIALVRGAVPGTFLALSQVLPSERSFARDLGVVNVAGAALPQEGSPVTTAVHRIPRTVYQPAPHSKETA</sequence>
<dbReference type="Proteomes" id="UP000598297">
    <property type="component" value="Unassembled WGS sequence"/>
</dbReference>
<protein>
    <submittedName>
        <fullName evidence="1">Uncharacterized protein</fullName>
    </submittedName>
</protein>
<evidence type="ECO:0000313" key="2">
    <source>
        <dbReference type="Proteomes" id="UP000598297"/>
    </source>
</evidence>
<comment type="caution">
    <text evidence="1">The sequence shown here is derived from an EMBL/GenBank/DDBJ whole genome shotgun (WGS) entry which is preliminary data.</text>
</comment>
<keyword evidence="2" id="KW-1185">Reference proteome</keyword>
<dbReference type="RefSeq" id="WP_161693367.1">
    <property type="nucleotide sequence ID" value="NZ_JAAAHS010000010.1"/>
</dbReference>
<reference evidence="1" key="1">
    <citation type="submission" date="2020-01" db="EMBL/GenBank/DDBJ databases">
        <title>Whole-genome analyses of novel actinobacteria.</title>
        <authorList>
            <person name="Sahin N."/>
        </authorList>
    </citation>
    <scope>NUCLEOTIDE SEQUENCE</scope>
    <source>
        <strain evidence="1">YC537</strain>
    </source>
</reference>
<accession>A0A964ULN1</accession>
<dbReference type="EMBL" id="JAAAHS010000010">
    <property type="protein sequence ID" value="NBE50375.1"/>
    <property type="molecule type" value="Genomic_DNA"/>
</dbReference>
<proteinExistence type="predicted"/>
<gene>
    <name evidence="1" type="ORF">GUY60_02800</name>
</gene>
<name>A0A964ULN1_9ACTN</name>
<dbReference type="AlphaFoldDB" id="A0A964ULN1"/>
<organism evidence="1 2">
    <name type="scientific">Streptomyces boluensis</name>
    <dbReference type="NCBI Taxonomy" id="1775135"/>
    <lineage>
        <taxon>Bacteria</taxon>
        <taxon>Bacillati</taxon>
        <taxon>Actinomycetota</taxon>
        <taxon>Actinomycetes</taxon>
        <taxon>Kitasatosporales</taxon>
        <taxon>Streptomycetaceae</taxon>
        <taxon>Streptomyces</taxon>
    </lineage>
</organism>
<evidence type="ECO:0000313" key="1">
    <source>
        <dbReference type="EMBL" id="NBE50375.1"/>
    </source>
</evidence>